<dbReference type="OrthoDB" id="6480224at2"/>
<evidence type="ECO:0000259" key="2">
    <source>
        <dbReference type="Pfam" id="PF07201"/>
    </source>
</evidence>
<dbReference type="InterPro" id="IPR038347">
    <property type="entry name" value="TyeA_sf"/>
</dbReference>
<dbReference type="GO" id="GO:0019867">
    <property type="term" value="C:outer membrane"/>
    <property type="evidence" value="ECO:0007669"/>
    <property type="project" value="InterPro"/>
</dbReference>
<dbReference type="SUPFAM" id="SSF140591">
    <property type="entry name" value="Type III secretion system domain"/>
    <property type="match status" value="1"/>
</dbReference>
<keyword evidence="4" id="KW-1185">Reference proteome</keyword>
<dbReference type="RefSeq" id="WP_107889003.1">
    <property type="nucleotide sequence ID" value="NZ_CP028519.1"/>
</dbReference>
<reference evidence="3 4" key="1">
    <citation type="submission" date="2018-04" db="EMBL/GenBank/DDBJ databases">
        <title>Denitrifier Microvirgula.</title>
        <authorList>
            <person name="Anderson E."/>
            <person name="Jang J."/>
            <person name="Ishii S."/>
        </authorList>
    </citation>
    <scope>NUCLEOTIDE SEQUENCE [LARGE SCALE GENOMIC DNA]</scope>
    <source>
        <strain evidence="3 4">BE2.4</strain>
    </source>
</reference>
<dbReference type="EMBL" id="CP028519">
    <property type="protein sequence ID" value="AVY93814.1"/>
    <property type="molecule type" value="Genomic_DNA"/>
</dbReference>
<dbReference type="AlphaFoldDB" id="A0A2S0P8S4"/>
<accession>A0A2S0P8S4</accession>
<evidence type="ECO:0000313" key="3">
    <source>
        <dbReference type="EMBL" id="AVY93814.1"/>
    </source>
</evidence>
<gene>
    <name evidence="3" type="ORF">DAI18_06970</name>
</gene>
<dbReference type="NCBIfam" id="TIGR02511">
    <property type="entry name" value="type_III_tyeA"/>
    <property type="match status" value="1"/>
</dbReference>
<dbReference type="Gene3D" id="1.20.1280.80">
    <property type="match status" value="1"/>
</dbReference>
<organism evidence="3 4">
    <name type="scientific">Microvirgula aerodenitrificans</name>
    <dbReference type="NCBI Taxonomy" id="57480"/>
    <lineage>
        <taxon>Bacteria</taxon>
        <taxon>Pseudomonadati</taxon>
        <taxon>Pseudomonadota</taxon>
        <taxon>Betaproteobacteria</taxon>
        <taxon>Neisseriales</taxon>
        <taxon>Aquaspirillaceae</taxon>
        <taxon>Microvirgula</taxon>
    </lineage>
</organism>
<dbReference type="InterPro" id="IPR013351">
    <property type="entry name" value="T3SS_TyeA-rel"/>
</dbReference>
<evidence type="ECO:0000256" key="1">
    <source>
        <dbReference type="SAM" id="MobiDB-lite"/>
    </source>
</evidence>
<feature type="region of interest" description="Disordered" evidence="1">
    <location>
        <begin position="1"/>
        <end position="29"/>
    </location>
</feature>
<protein>
    <submittedName>
        <fullName evidence="3">TyeA family type III secretion system gatekeeper subunit</fullName>
    </submittedName>
</protein>
<dbReference type="Proteomes" id="UP000244173">
    <property type="component" value="Chromosome"/>
</dbReference>
<name>A0A2S0P8S4_9NEIS</name>
<dbReference type="Pfam" id="PF07201">
    <property type="entry name" value="HrpJ"/>
    <property type="match status" value="1"/>
</dbReference>
<evidence type="ECO:0000313" key="4">
    <source>
        <dbReference type="Proteomes" id="UP000244173"/>
    </source>
</evidence>
<proteinExistence type="predicted"/>
<dbReference type="GO" id="GO:0046903">
    <property type="term" value="P:secretion"/>
    <property type="evidence" value="ECO:0007669"/>
    <property type="project" value="InterPro"/>
</dbReference>
<sequence length="358" mass="38307">MTDRIDVTPVRPGGPLSLPSPSGPVGTQVQPAQSMLALAQQALGASPLSAAAVKADALAETIENIGLMLGARLREFRPADDGQVQRRRAGAILQRMIDKTSAVAPVRLDELFRRGAGFEAAADPGAALRERGLDAGQAALLLAAQLARAGPGARRARLEQAQTAAMEEDGWTLQLFSYLEFGVAGSRDLAELRQLYQCATAGRDSLVGWFDGFRRLRDRQRKLRTLIRALAFELSAEEPVMGAHLAAVMADLKCILLFFGLEDHCRRIADALAVPGLDGDCVMQGVLALLQSAWVGAEGVAGHVDSLVGDARLRLRYGRQLSGLVRLLPDECFGADDQRETLQTACAGYLEWLADQGG</sequence>
<dbReference type="InterPro" id="IPR010812">
    <property type="entry name" value="HrpJ-like"/>
</dbReference>
<feature type="compositionally biased region" description="Low complexity" evidence="1">
    <location>
        <begin position="13"/>
        <end position="29"/>
    </location>
</feature>
<dbReference type="KEGG" id="maer:DAI18_06970"/>
<feature type="domain" description="Hypersensitivity response secretion-like HrpJ" evidence="2">
    <location>
        <begin position="58"/>
        <end position="211"/>
    </location>
</feature>